<evidence type="ECO:0000259" key="2">
    <source>
        <dbReference type="Pfam" id="PF05699"/>
    </source>
</evidence>
<evidence type="ECO:0000313" key="4">
    <source>
        <dbReference type="EMBL" id="CAF2157939.1"/>
    </source>
</evidence>
<gene>
    <name evidence="4" type="ORF">DARMORV10_A07P05780.1</name>
</gene>
<protein>
    <submittedName>
        <fullName evidence="4">(rape) hypothetical protein</fullName>
    </submittedName>
</protein>
<feature type="domain" description="HAT C-terminal dimerisation" evidence="2">
    <location>
        <begin position="114"/>
        <end position="200"/>
    </location>
</feature>
<dbReference type="InterPro" id="IPR008906">
    <property type="entry name" value="HATC_C_dom"/>
</dbReference>
<dbReference type="Proteomes" id="UP001295469">
    <property type="component" value="Chromosome A07"/>
</dbReference>
<sequence length="230" mass="26561">MLILATVFDPRKKMQFAKLFFEKLYEKESLESNAMLESVGDLLRSMFKEYNTRLRGSTGEASQSNHASSSQPPPESQDQGPDRMELVVEDFGYERMDYVYKEMVAEKGEDSRDELEVYSKEAVETPKLLLGVEFDILAWWKVHKMKYHVLAEMARDLLAMQVSSVASESAFSTSGRILEPYRSCLTHYMIEVLMCTEQWMHADIKVSERVTTNEQILADVELLDRLQKSM</sequence>
<dbReference type="InterPro" id="IPR025525">
    <property type="entry name" value="hAT-like_transposase_RNase-H"/>
</dbReference>
<dbReference type="Pfam" id="PF14372">
    <property type="entry name" value="hAT-like_RNase-H"/>
    <property type="match status" value="1"/>
</dbReference>
<name>A0A816YIJ4_BRANA</name>
<evidence type="ECO:0000259" key="3">
    <source>
        <dbReference type="Pfam" id="PF14372"/>
    </source>
</evidence>
<accession>A0A816YIJ4</accession>
<dbReference type="SUPFAM" id="SSF53098">
    <property type="entry name" value="Ribonuclease H-like"/>
    <property type="match status" value="1"/>
</dbReference>
<dbReference type="AlphaFoldDB" id="A0A816YIJ4"/>
<feature type="region of interest" description="Disordered" evidence="1">
    <location>
        <begin position="55"/>
        <end position="81"/>
    </location>
</feature>
<organism evidence="4">
    <name type="scientific">Brassica napus</name>
    <name type="common">Rape</name>
    <dbReference type="NCBI Taxonomy" id="3708"/>
    <lineage>
        <taxon>Eukaryota</taxon>
        <taxon>Viridiplantae</taxon>
        <taxon>Streptophyta</taxon>
        <taxon>Embryophyta</taxon>
        <taxon>Tracheophyta</taxon>
        <taxon>Spermatophyta</taxon>
        <taxon>Magnoliopsida</taxon>
        <taxon>eudicotyledons</taxon>
        <taxon>Gunneridae</taxon>
        <taxon>Pentapetalae</taxon>
        <taxon>rosids</taxon>
        <taxon>malvids</taxon>
        <taxon>Brassicales</taxon>
        <taxon>Brassicaceae</taxon>
        <taxon>Brassiceae</taxon>
        <taxon>Brassica</taxon>
    </lineage>
</organism>
<feature type="non-terminal residue" evidence="4">
    <location>
        <position position="230"/>
    </location>
</feature>
<dbReference type="GO" id="GO:0046983">
    <property type="term" value="F:protein dimerization activity"/>
    <property type="evidence" value="ECO:0007669"/>
    <property type="project" value="InterPro"/>
</dbReference>
<dbReference type="InterPro" id="IPR012337">
    <property type="entry name" value="RNaseH-like_sf"/>
</dbReference>
<dbReference type="PANTHER" id="PTHR23272">
    <property type="entry name" value="BED FINGER-RELATED"/>
    <property type="match status" value="1"/>
</dbReference>
<dbReference type="GO" id="GO:0003677">
    <property type="term" value="F:DNA binding"/>
    <property type="evidence" value="ECO:0007669"/>
    <property type="project" value="InterPro"/>
</dbReference>
<dbReference type="PANTHER" id="PTHR23272:SF187">
    <property type="entry name" value="AC9 TRANSPOSASE-RELATED"/>
    <property type="match status" value="1"/>
</dbReference>
<dbReference type="Pfam" id="PF05699">
    <property type="entry name" value="Dimer_Tnp_hAT"/>
    <property type="match status" value="1"/>
</dbReference>
<proteinExistence type="predicted"/>
<feature type="domain" description="hAT-like transposase RNase-H fold" evidence="3">
    <location>
        <begin position="1"/>
        <end position="50"/>
    </location>
</feature>
<dbReference type="EMBL" id="HG994361">
    <property type="protein sequence ID" value="CAF2157939.1"/>
    <property type="molecule type" value="Genomic_DNA"/>
</dbReference>
<evidence type="ECO:0000256" key="1">
    <source>
        <dbReference type="SAM" id="MobiDB-lite"/>
    </source>
</evidence>
<reference evidence="4" key="1">
    <citation type="submission" date="2021-01" db="EMBL/GenBank/DDBJ databases">
        <authorList>
            <consortium name="Genoscope - CEA"/>
            <person name="William W."/>
        </authorList>
    </citation>
    <scope>NUCLEOTIDE SEQUENCE</scope>
</reference>